<keyword evidence="3" id="KW-1185">Reference proteome</keyword>
<sequence>MAAFIHNHLLNSRTAGKSPFELLFQRWLLWDPVNQKTIQSNSVSFPEFNTKISATRDGKGHLSHVLNFALREFPTEKIQLDQENAVLSLPITHDITVRTNFKNAMMNTFCVEWLKVCSVELEQLKKRGVYVLVDRSPHMKFIGHQWVFDVKCDSYGLIKKFKAFFCACGDSQHPGIDCGETYAPTASLLCLCLLLTVSNYHKWSLASFDVSGAYLYSPVDEEIFVSPPVTLNDDFKGKVFLLQKALYGIQQAGRCWWLFFSSLFLKMGFIASEIDSESMLNSFHDALQESLEIKWSSSLTKIVGIQCTTNTDEIRLSQPLLIRGILSTYTRPIIEHKSPMSTIGPETNLQCEENHMDATPYCSFIGSLSYLVAGTRPDMAFTVNKLARYSTSPCVCHWLALDHLMGYLLRTQDCQLSLLPMSMNLDLWTDAGWGGSLERSHSGGMIKLGDCPIFWNSKKQHVVALSTCAAEYIALSDATQYLVQAINHLNFFVSSFQKRILCDNKAALGISSDALSRKCTQYLNRAFFLSMTLYAS</sequence>
<gene>
    <name evidence="2" type="ORF">O181_009515</name>
</gene>
<evidence type="ECO:0000313" key="3">
    <source>
        <dbReference type="Proteomes" id="UP000765509"/>
    </source>
</evidence>
<dbReference type="AlphaFoldDB" id="A0A9Q3BS41"/>
<feature type="domain" description="Reverse transcriptase Ty1/copia-type" evidence="1">
    <location>
        <begin position="129"/>
        <end position="273"/>
    </location>
</feature>
<proteinExistence type="predicted"/>
<dbReference type="Pfam" id="PF07727">
    <property type="entry name" value="RVT_2"/>
    <property type="match status" value="1"/>
</dbReference>
<evidence type="ECO:0000259" key="1">
    <source>
        <dbReference type="Pfam" id="PF07727"/>
    </source>
</evidence>
<dbReference type="InterPro" id="IPR043502">
    <property type="entry name" value="DNA/RNA_pol_sf"/>
</dbReference>
<dbReference type="PANTHER" id="PTHR11439:SF483">
    <property type="entry name" value="PEPTIDE SYNTHASE GLIP-LIKE, PUTATIVE (AFU_ORTHOLOGUE AFUA_3G12920)-RELATED"/>
    <property type="match status" value="1"/>
</dbReference>
<organism evidence="2 3">
    <name type="scientific">Austropuccinia psidii MF-1</name>
    <dbReference type="NCBI Taxonomy" id="1389203"/>
    <lineage>
        <taxon>Eukaryota</taxon>
        <taxon>Fungi</taxon>
        <taxon>Dikarya</taxon>
        <taxon>Basidiomycota</taxon>
        <taxon>Pucciniomycotina</taxon>
        <taxon>Pucciniomycetes</taxon>
        <taxon>Pucciniales</taxon>
        <taxon>Sphaerophragmiaceae</taxon>
        <taxon>Austropuccinia</taxon>
    </lineage>
</organism>
<evidence type="ECO:0000313" key="2">
    <source>
        <dbReference type="EMBL" id="MBW0469800.1"/>
    </source>
</evidence>
<comment type="caution">
    <text evidence="2">The sequence shown here is derived from an EMBL/GenBank/DDBJ whole genome shotgun (WGS) entry which is preliminary data.</text>
</comment>
<dbReference type="PANTHER" id="PTHR11439">
    <property type="entry name" value="GAG-POL-RELATED RETROTRANSPOSON"/>
    <property type="match status" value="1"/>
</dbReference>
<dbReference type="SUPFAM" id="SSF56672">
    <property type="entry name" value="DNA/RNA polymerases"/>
    <property type="match status" value="1"/>
</dbReference>
<dbReference type="InterPro" id="IPR013103">
    <property type="entry name" value="RVT_2"/>
</dbReference>
<name>A0A9Q3BS41_9BASI</name>
<dbReference type="Proteomes" id="UP000765509">
    <property type="component" value="Unassembled WGS sequence"/>
</dbReference>
<reference evidence="2" key="1">
    <citation type="submission" date="2021-03" db="EMBL/GenBank/DDBJ databases">
        <title>Draft genome sequence of rust myrtle Austropuccinia psidii MF-1, a brazilian biotype.</title>
        <authorList>
            <person name="Quecine M.C."/>
            <person name="Pachon D.M.R."/>
            <person name="Bonatelli M.L."/>
            <person name="Correr F.H."/>
            <person name="Franceschini L.M."/>
            <person name="Leite T.F."/>
            <person name="Margarido G.R.A."/>
            <person name="Almeida C.A."/>
            <person name="Ferrarezi J.A."/>
            <person name="Labate C.A."/>
        </authorList>
    </citation>
    <scope>NUCLEOTIDE SEQUENCE</scope>
    <source>
        <strain evidence="2">MF-1</strain>
    </source>
</reference>
<dbReference type="OrthoDB" id="4356562at2759"/>
<dbReference type="CDD" id="cd09272">
    <property type="entry name" value="RNase_HI_RT_Ty1"/>
    <property type="match status" value="1"/>
</dbReference>
<protein>
    <recommendedName>
        <fullName evidence="1">Reverse transcriptase Ty1/copia-type domain-containing protein</fullName>
    </recommendedName>
</protein>
<dbReference type="EMBL" id="AVOT02002273">
    <property type="protein sequence ID" value="MBW0469800.1"/>
    <property type="molecule type" value="Genomic_DNA"/>
</dbReference>
<accession>A0A9Q3BS41</accession>